<dbReference type="EMBL" id="BJCE01000003">
    <property type="protein sequence ID" value="GCL35075.1"/>
    <property type="molecule type" value="Genomic_DNA"/>
</dbReference>
<dbReference type="SUPFAM" id="SSF52980">
    <property type="entry name" value="Restriction endonuclease-like"/>
    <property type="match status" value="1"/>
</dbReference>
<dbReference type="CDD" id="cd06260">
    <property type="entry name" value="DUF820-like"/>
    <property type="match status" value="1"/>
</dbReference>
<evidence type="ECO:0000313" key="2">
    <source>
        <dbReference type="EMBL" id="GCL35075.1"/>
    </source>
</evidence>
<accession>A0A479ZRF7</accession>
<dbReference type="PANTHER" id="PTHR47152">
    <property type="entry name" value="SLR2084 PROTEIN-RELATED"/>
    <property type="match status" value="1"/>
</dbReference>
<dbReference type="PANTHER" id="PTHR47152:SF1">
    <property type="entry name" value="SLL1186 PROTEIN"/>
    <property type="match status" value="1"/>
</dbReference>
<dbReference type="Gene3D" id="3.90.1570.10">
    <property type="entry name" value="tt1808, chain A"/>
    <property type="match status" value="1"/>
</dbReference>
<proteinExistence type="predicted"/>
<evidence type="ECO:0000259" key="1">
    <source>
        <dbReference type="Pfam" id="PF05685"/>
    </source>
</evidence>
<gene>
    <name evidence="2" type="ORF">SR1949_01670</name>
</gene>
<dbReference type="AlphaFoldDB" id="A0A479ZRF7"/>
<dbReference type="Proteomes" id="UP000300142">
    <property type="component" value="Unassembled WGS sequence"/>
</dbReference>
<organism evidence="2 3">
    <name type="scientific">Sphaerospermopsis reniformis</name>
    <dbReference type="NCBI Taxonomy" id="531300"/>
    <lineage>
        <taxon>Bacteria</taxon>
        <taxon>Bacillati</taxon>
        <taxon>Cyanobacteriota</taxon>
        <taxon>Cyanophyceae</taxon>
        <taxon>Nostocales</taxon>
        <taxon>Aphanizomenonaceae</taxon>
        <taxon>Sphaerospermopsis</taxon>
    </lineage>
</organism>
<evidence type="ECO:0000313" key="3">
    <source>
        <dbReference type="Proteomes" id="UP000300142"/>
    </source>
</evidence>
<sequence length="217" mass="24854">MSMLLELNQLIVKPGHQLLIKNISWSTYKRILAELGDNRNYKIGYCQGVLEIMAPLPAHEVAKVIIGDLVKALLEEINWEFWSLGSTTFDQESMDAGVEPDDCFYIENEARVRGKDRIDLGIDPPPDLAIEVDITSRTRFNNYQALKVPELWRWNGRKLEINVLVNGKYVESTTSSIFPNLAISQVIPQYLMLSKTNGRNATMRLFRAWVRQQLEAN</sequence>
<reference evidence="3" key="1">
    <citation type="submission" date="2019-02" db="EMBL/GenBank/DDBJ databases">
        <title>Draft genome sequence of Sphaerospermopsis reniformis NIES-1949.</title>
        <authorList>
            <person name="Yamaguchi H."/>
            <person name="Suzuki S."/>
            <person name="Kawachi M."/>
        </authorList>
    </citation>
    <scope>NUCLEOTIDE SEQUENCE [LARGE SCALE GENOMIC DNA]</scope>
    <source>
        <strain evidence="3">NIES-1949</strain>
    </source>
</reference>
<feature type="domain" description="Putative restriction endonuclease" evidence="1">
    <location>
        <begin position="26"/>
        <end position="188"/>
    </location>
</feature>
<dbReference type="Pfam" id="PF05685">
    <property type="entry name" value="Uma2"/>
    <property type="match status" value="1"/>
</dbReference>
<name>A0A479ZRF7_9CYAN</name>
<keyword evidence="3" id="KW-1185">Reference proteome</keyword>
<comment type="caution">
    <text evidence="2">The sequence shown here is derived from an EMBL/GenBank/DDBJ whole genome shotgun (WGS) entry which is preliminary data.</text>
</comment>
<protein>
    <recommendedName>
        <fullName evidence="1">Putative restriction endonuclease domain-containing protein</fullName>
    </recommendedName>
</protein>
<dbReference type="InterPro" id="IPR008538">
    <property type="entry name" value="Uma2"/>
</dbReference>
<dbReference type="InterPro" id="IPR012296">
    <property type="entry name" value="Nuclease_put_TT1808"/>
</dbReference>
<dbReference type="InterPro" id="IPR011335">
    <property type="entry name" value="Restrct_endonuc-II-like"/>
</dbReference>